<reference evidence="2" key="1">
    <citation type="submission" date="2019-11" db="EMBL/GenBank/DDBJ databases">
        <title>Microbial mats filling the niche in hypersaline microbial mats.</title>
        <authorList>
            <person name="Wong H.L."/>
            <person name="Macleod F.I."/>
            <person name="White R.A. III"/>
            <person name="Burns B.P."/>
        </authorList>
    </citation>
    <scope>NUCLEOTIDE SEQUENCE</scope>
    <source>
        <strain evidence="2">Rbin_158</strain>
    </source>
</reference>
<protein>
    <submittedName>
        <fullName evidence="2">DnaJ domain-containing protein</fullName>
    </submittedName>
</protein>
<dbReference type="SMART" id="SM00271">
    <property type="entry name" value="DnaJ"/>
    <property type="match status" value="1"/>
</dbReference>
<sequence>MDEFSQRLHAIDRGRLKAYLEGLRTPCYESQLFQIAFPEVEILQASPLTLYQHHFVLFHLLYHLQEEFAQEQQYLFIHFMRTIVRPYPDPGRCRFFDESLALFCRAACVPGDAYCPFHVRQIDDTALDELSLRYFYADPENFYKLDEDTAAAVINGTWELLTHYDTYQQSLAVLGLADTIDLGRLKKRFKRLAKQYHPDRGAASHEKFSEINNAYQFLVRVIPNLQGKGEL</sequence>
<dbReference type="SUPFAM" id="SSF46565">
    <property type="entry name" value="Chaperone J-domain"/>
    <property type="match status" value="1"/>
</dbReference>
<organism evidence="2 3">
    <name type="scientific">candidate division KSB3 bacterium</name>
    <dbReference type="NCBI Taxonomy" id="2044937"/>
    <lineage>
        <taxon>Bacteria</taxon>
        <taxon>candidate division KSB3</taxon>
    </lineage>
</organism>
<gene>
    <name evidence="2" type="ORF">GF339_07865</name>
</gene>
<evidence type="ECO:0000313" key="2">
    <source>
        <dbReference type="EMBL" id="MBD3324486.1"/>
    </source>
</evidence>
<evidence type="ECO:0000259" key="1">
    <source>
        <dbReference type="PROSITE" id="PS50076"/>
    </source>
</evidence>
<dbReference type="InterPro" id="IPR001623">
    <property type="entry name" value="DnaJ_domain"/>
</dbReference>
<dbReference type="Gene3D" id="1.10.287.110">
    <property type="entry name" value="DnaJ domain"/>
    <property type="match status" value="1"/>
</dbReference>
<proteinExistence type="predicted"/>
<dbReference type="Pfam" id="PF12339">
    <property type="entry name" value="DNAJ_related"/>
    <property type="match status" value="1"/>
</dbReference>
<dbReference type="CDD" id="cd06257">
    <property type="entry name" value="DnaJ"/>
    <property type="match status" value="1"/>
</dbReference>
<dbReference type="InterPro" id="IPR036869">
    <property type="entry name" value="J_dom_sf"/>
</dbReference>
<comment type="caution">
    <text evidence="2">The sequence shown here is derived from an EMBL/GenBank/DDBJ whole genome shotgun (WGS) entry which is preliminary data.</text>
</comment>
<dbReference type="Proteomes" id="UP000649604">
    <property type="component" value="Unassembled WGS sequence"/>
</dbReference>
<dbReference type="InterPro" id="IPR021059">
    <property type="entry name" value="DnaJ-related_N"/>
</dbReference>
<dbReference type="Pfam" id="PF00226">
    <property type="entry name" value="DnaJ"/>
    <property type="match status" value="1"/>
</dbReference>
<accession>A0A9D5JV53</accession>
<dbReference type="EMBL" id="WJJP01000243">
    <property type="protein sequence ID" value="MBD3324486.1"/>
    <property type="molecule type" value="Genomic_DNA"/>
</dbReference>
<dbReference type="PROSITE" id="PS50076">
    <property type="entry name" value="DNAJ_2"/>
    <property type="match status" value="1"/>
</dbReference>
<feature type="domain" description="J" evidence="1">
    <location>
        <begin position="169"/>
        <end position="231"/>
    </location>
</feature>
<evidence type="ECO:0000313" key="3">
    <source>
        <dbReference type="Proteomes" id="UP000649604"/>
    </source>
</evidence>
<name>A0A9D5JV53_9BACT</name>
<dbReference type="AlphaFoldDB" id="A0A9D5JV53"/>